<evidence type="ECO:0000256" key="7">
    <source>
        <dbReference type="ARBA" id="ARBA00035120"/>
    </source>
</evidence>
<evidence type="ECO:0000313" key="11">
    <source>
        <dbReference type="EMBL" id="GAA4921783.1"/>
    </source>
</evidence>
<comment type="activity regulation">
    <text evidence="10">Na(+) is not transported, but it plays an essential structural role and its presence is essential for fluoride channel function.</text>
</comment>
<evidence type="ECO:0000256" key="9">
    <source>
        <dbReference type="ARBA" id="ARBA00049940"/>
    </source>
</evidence>
<feature type="binding site" evidence="10">
    <location>
        <position position="79"/>
    </location>
    <ligand>
        <name>Na(+)</name>
        <dbReference type="ChEBI" id="CHEBI:29101"/>
        <note>structural</note>
    </ligand>
</feature>
<feature type="binding site" evidence="10">
    <location>
        <position position="82"/>
    </location>
    <ligand>
        <name>Na(+)</name>
        <dbReference type="ChEBI" id="CHEBI:29101"/>
        <note>structural</note>
    </ligand>
</feature>
<feature type="transmembrane region" description="Helical" evidence="10">
    <location>
        <begin position="6"/>
        <end position="27"/>
    </location>
</feature>
<evidence type="ECO:0000256" key="3">
    <source>
        <dbReference type="ARBA" id="ARBA00022692"/>
    </source>
</evidence>
<sequence>MISADLLLVAVGVGFGGALGASARYLLDRFLPGGVLLANVLGSLLIGLLFGALDEVTTADGPPPMHPALLAMISVGLLGALSTFATVSLRAAQLWMRRRRLRAVGMWCAHAVLGLAAAVLGIWAGHLLMS</sequence>
<protein>
    <recommendedName>
        <fullName evidence="10">Fluoride-specific ion channel FluC</fullName>
    </recommendedName>
</protein>
<evidence type="ECO:0000256" key="8">
    <source>
        <dbReference type="ARBA" id="ARBA00035585"/>
    </source>
</evidence>
<comment type="similarity">
    <text evidence="7 10">Belongs to the fluoride channel Fluc/FEX (TC 1.A.43) family.</text>
</comment>
<proteinExistence type="inferred from homology"/>
<comment type="subcellular location">
    <subcellularLocation>
        <location evidence="1 10">Cell membrane</location>
        <topology evidence="1 10">Multi-pass membrane protein</topology>
    </subcellularLocation>
</comment>
<feature type="transmembrane region" description="Helical" evidence="10">
    <location>
        <begin position="34"/>
        <end position="53"/>
    </location>
</feature>
<evidence type="ECO:0000256" key="4">
    <source>
        <dbReference type="ARBA" id="ARBA00022989"/>
    </source>
</evidence>
<gene>
    <name evidence="10 11" type="primary">crcB</name>
    <name evidence="10" type="synonym">fluC</name>
    <name evidence="11" type="ORF">GCM10025790_17940</name>
</gene>
<keyword evidence="10" id="KW-0479">Metal-binding</keyword>
<feature type="transmembrane region" description="Helical" evidence="10">
    <location>
        <begin position="104"/>
        <end position="124"/>
    </location>
</feature>
<evidence type="ECO:0000256" key="6">
    <source>
        <dbReference type="ARBA" id="ARBA00023303"/>
    </source>
</evidence>
<dbReference type="Proteomes" id="UP001500368">
    <property type="component" value="Unassembled WGS sequence"/>
</dbReference>
<keyword evidence="2 10" id="KW-1003">Cell membrane</keyword>
<comment type="caution">
    <text evidence="11">The sequence shown here is derived from an EMBL/GenBank/DDBJ whole genome shotgun (WGS) entry which is preliminary data.</text>
</comment>
<dbReference type="PANTHER" id="PTHR28259">
    <property type="entry name" value="FLUORIDE EXPORT PROTEIN 1-RELATED"/>
    <property type="match status" value="1"/>
</dbReference>
<keyword evidence="4 10" id="KW-1133">Transmembrane helix</keyword>
<feature type="transmembrane region" description="Helical" evidence="10">
    <location>
        <begin position="68"/>
        <end position="92"/>
    </location>
</feature>
<keyword evidence="10" id="KW-0406">Ion transport</keyword>
<evidence type="ECO:0000256" key="2">
    <source>
        <dbReference type="ARBA" id="ARBA00022475"/>
    </source>
</evidence>
<comment type="function">
    <text evidence="9 10">Fluoride-specific ion channel. Important for reducing fluoride concentration in the cell, thus reducing its toxicity.</text>
</comment>
<evidence type="ECO:0000313" key="12">
    <source>
        <dbReference type="Proteomes" id="UP001500368"/>
    </source>
</evidence>
<dbReference type="PANTHER" id="PTHR28259:SF1">
    <property type="entry name" value="FLUORIDE EXPORT PROTEIN 1-RELATED"/>
    <property type="match status" value="1"/>
</dbReference>
<keyword evidence="10" id="KW-0915">Sodium</keyword>
<organism evidence="11 12">
    <name type="scientific">Nesterenkonia rhizosphaerae</name>
    <dbReference type="NCBI Taxonomy" id="1348272"/>
    <lineage>
        <taxon>Bacteria</taxon>
        <taxon>Bacillati</taxon>
        <taxon>Actinomycetota</taxon>
        <taxon>Actinomycetes</taxon>
        <taxon>Micrococcales</taxon>
        <taxon>Micrococcaceae</taxon>
        <taxon>Nesterenkonia</taxon>
    </lineage>
</organism>
<keyword evidence="3 10" id="KW-0812">Transmembrane</keyword>
<accession>A0ABP9FZ58</accession>
<evidence type="ECO:0000256" key="1">
    <source>
        <dbReference type="ARBA" id="ARBA00004651"/>
    </source>
</evidence>
<evidence type="ECO:0000256" key="10">
    <source>
        <dbReference type="HAMAP-Rule" id="MF_00454"/>
    </source>
</evidence>
<evidence type="ECO:0000256" key="5">
    <source>
        <dbReference type="ARBA" id="ARBA00023136"/>
    </source>
</evidence>
<reference evidence="12" key="1">
    <citation type="journal article" date="2019" name="Int. J. Syst. Evol. Microbiol.">
        <title>The Global Catalogue of Microorganisms (GCM) 10K type strain sequencing project: providing services to taxonomists for standard genome sequencing and annotation.</title>
        <authorList>
            <consortium name="The Broad Institute Genomics Platform"/>
            <consortium name="The Broad Institute Genome Sequencing Center for Infectious Disease"/>
            <person name="Wu L."/>
            <person name="Ma J."/>
        </authorList>
    </citation>
    <scope>NUCLEOTIDE SEQUENCE [LARGE SCALE GENOMIC DNA]</scope>
    <source>
        <strain evidence="12">JCM 19129</strain>
    </source>
</reference>
<comment type="catalytic activity">
    <reaction evidence="8">
        <text>fluoride(in) = fluoride(out)</text>
        <dbReference type="Rhea" id="RHEA:76159"/>
        <dbReference type="ChEBI" id="CHEBI:17051"/>
    </reaction>
    <physiologicalReaction direction="left-to-right" evidence="8">
        <dbReference type="Rhea" id="RHEA:76160"/>
    </physiologicalReaction>
</comment>
<keyword evidence="10" id="KW-0813">Transport</keyword>
<dbReference type="EMBL" id="BAABLW010000007">
    <property type="protein sequence ID" value="GAA4921783.1"/>
    <property type="molecule type" value="Genomic_DNA"/>
</dbReference>
<dbReference type="RefSeq" id="WP_345477703.1">
    <property type="nucleotide sequence ID" value="NZ_BAABLW010000007.1"/>
</dbReference>
<dbReference type="HAMAP" id="MF_00454">
    <property type="entry name" value="FluC"/>
    <property type="match status" value="1"/>
</dbReference>
<keyword evidence="6 10" id="KW-0407">Ion channel</keyword>
<dbReference type="InterPro" id="IPR003691">
    <property type="entry name" value="FluC"/>
</dbReference>
<keyword evidence="5 10" id="KW-0472">Membrane</keyword>
<name>A0ABP9FZ58_9MICC</name>
<dbReference type="Pfam" id="PF02537">
    <property type="entry name" value="CRCB"/>
    <property type="match status" value="1"/>
</dbReference>
<keyword evidence="12" id="KW-1185">Reference proteome</keyword>